<dbReference type="InterPro" id="IPR036629">
    <property type="entry name" value="YjbJ_sf"/>
</dbReference>
<reference evidence="3" key="1">
    <citation type="journal article" date="2021" name="PeerJ">
        <title>Extensive microbial diversity within the chicken gut microbiome revealed by metagenomics and culture.</title>
        <authorList>
            <person name="Gilroy R."/>
            <person name="Ravi A."/>
            <person name="Getino M."/>
            <person name="Pursley I."/>
            <person name="Horton D.L."/>
            <person name="Alikhan N.F."/>
            <person name="Baker D."/>
            <person name="Gharbi K."/>
            <person name="Hall N."/>
            <person name="Watson M."/>
            <person name="Adriaenssens E.M."/>
            <person name="Foster-Nyarko E."/>
            <person name="Jarju S."/>
            <person name="Secka A."/>
            <person name="Antonio M."/>
            <person name="Oren A."/>
            <person name="Chaudhuri R.R."/>
            <person name="La Ragione R."/>
            <person name="Hildebrand F."/>
            <person name="Pallen M.J."/>
        </authorList>
    </citation>
    <scope>NUCLEOTIDE SEQUENCE</scope>
    <source>
        <strain evidence="3">CHK169-2315</strain>
    </source>
</reference>
<protein>
    <submittedName>
        <fullName evidence="3">CsbD family protein</fullName>
    </submittedName>
</protein>
<proteinExistence type="inferred from homology"/>
<dbReference type="Pfam" id="PF05532">
    <property type="entry name" value="CsbD"/>
    <property type="match status" value="1"/>
</dbReference>
<comment type="caution">
    <text evidence="3">The sequence shown here is derived from an EMBL/GenBank/DDBJ whole genome shotgun (WGS) entry which is preliminary data.</text>
</comment>
<evidence type="ECO:0000259" key="2">
    <source>
        <dbReference type="Pfam" id="PF05532"/>
    </source>
</evidence>
<comment type="similarity">
    <text evidence="1">Belongs to the UPF0337 (CsbD) family.</text>
</comment>
<dbReference type="EMBL" id="DXHX01000028">
    <property type="protein sequence ID" value="HIV73878.1"/>
    <property type="molecule type" value="Genomic_DNA"/>
</dbReference>
<dbReference type="AlphaFoldDB" id="A0A9D1PJY3"/>
<reference evidence="3" key="2">
    <citation type="submission" date="2021-04" db="EMBL/GenBank/DDBJ databases">
        <authorList>
            <person name="Gilroy R."/>
        </authorList>
    </citation>
    <scope>NUCLEOTIDE SEQUENCE</scope>
    <source>
        <strain evidence="3">CHK169-2315</strain>
    </source>
</reference>
<evidence type="ECO:0000256" key="1">
    <source>
        <dbReference type="ARBA" id="ARBA00009129"/>
    </source>
</evidence>
<name>A0A9D1PJY3_9BACI</name>
<dbReference type="InterPro" id="IPR008462">
    <property type="entry name" value="CsbD"/>
</dbReference>
<accession>A0A9D1PJY3</accession>
<feature type="domain" description="CsbD-like" evidence="2">
    <location>
        <begin position="8"/>
        <end position="60"/>
    </location>
</feature>
<dbReference type="SUPFAM" id="SSF69047">
    <property type="entry name" value="Hypothetical protein YjbJ"/>
    <property type="match status" value="1"/>
</dbReference>
<evidence type="ECO:0000313" key="4">
    <source>
        <dbReference type="Proteomes" id="UP000823937"/>
    </source>
</evidence>
<dbReference type="Gene3D" id="1.10.1470.10">
    <property type="entry name" value="YjbJ"/>
    <property type="match status" value="1"/>
</dbReference>
<organism evidence="3 4">
    <name type="scientific">Candidatus Pseudogracilibacillus intestinigallinarum</name>
    <dbReference type="NCBI Taxonomy" id="2838742"/>
    <lineage>
        <taxon>Bacteria</taxon>
        <taxon>Bacillati</taxon>
        <taxon>Bacillota</taxon>
        <taxon>Bacilli</taxon>
        <taxon>Bacillales</taxon>
        <taxon>Bacillaceae</taxon>
        <taxon>Pseudogracilibacillus</taxon>
    </lineage>
</organism>
<dbReference type="Proteomes" id="UP000823937">
    <property type="component" value="Unassembled WGS sequence"/>
</dbReference>
<evidence type="ECO:0000313" key="3">
    <source>
        <dbReference type="EMBL" id="HIV73878.1"/>
    </source>
</evidence>
<sequence length="62" mass="6845">MSEEVNKNKVDGKFDQVKGEAKKAYGKVTDDTGAKIKGEVDKAKGKAKEKLGDIQDKFKDEK</sequence>
<gene>
    <name evidence="3" type="ORF">H9895_02220</name>
</gene>